<name>A0AAD6Y393_9AGAR</name>
<dbReference type="Proteomes" id="UP001219525">
    <property type="component" value="Unassembled WGS sequence"/>
</dbReference>
<sequence>MAESRLLTLPSELILACLAHLPFSDLTSCLKVGNRFLRDIILTSVLIRYRLELERYGVEETAALTSHLVISDRIQELRNREANWLNFTPRSRYTISVDFKTTSIYDLVSDVYLVGDTADPTTGLCKALKYIHTSGTETPQWNRIDIGKPIIDFGLALEEHDLLAAVTYTPQPGNPHMHSVDVLLLSFSAGSSHRLATHPTLHLQDVELDRGRPSITIEIVGRHLAISLMYWQDEDRDNDCLYLYDWQRGVLKIVRPPLSVNTTGLVFLAVDILLVPSAADGTLDVFRIPESGSDALVLYSFSLPLLQPDTPMSVFQCHAAPNPRTARHTARATFTAHPADALIFVSFDTGDGHFTTQQHTFVLHRASFLAAVRSLPETESSAVEWCAWGPACTCWLDPTERAARYITVACGQRVVSIAPDAWHHPAPIRVLDFNQVQVNWQRTQPPQDRVRIVERDEPLRSPASFAFDEPVVSRLPYIETVSKETFDYHAVVITDDSIIGVRFDGRTVQSLEVLRFG</sequence>
<evidence type="ECO:0000313" key="1">
    <source>
        <dbReference type="EMBL" id="KAJ7192325.1"/>
    </source>
</evidence>
<dbReference type="EMBL" id="JARJCW010000121">
    <property type="protein sequence ID" value="KAJ7192325.1"/>
    <property type="molecule type" value="Genomic_DNA"/>
</dbReference>
<accession>A0AAD6Y393</accession>
<organism evidence="1 2">
    <name type="scientific">Mycena pura</name>
    <dbReference type="NCBI Taxonomy" id="153505"/>
    <lineage>
        <taxon>Eukaryota</taxon>
        <taxon>Fungi</taxon>
        <taxon>Dikarya</taxon>
        <taxon>Basidiomycota</taxon>
        <taxon>Agaricomycotina</taxon>
        <taxon>Agaricomycetes</taxon>
        <taxon>Agaricomycetidae</taxon>
        <taxon>Agaricales</taxon>
        <taxon>Marasmiineae</taxon>
        <taxon>Mycenaceae</taxon>
        <taxon>Mycena</taxon>
    </lineage>
</organism>
<keyword evidence="2" id="KW-1185">Reference proteome</keyword>
<comment type="caution">
    <text evidence="1">The sequence shown here is derived from an EMBL/GenBank/DDBJ whole genome shotgun (WGS) entry which is preliminary data.</text>
</comment>
<reference evidence="1" key="1">
    <citation type="submission" date="2023-03" db="EMBL/GenBank/DDBJ databases">
        <title>Massive genome expansion in bonnet fungi (Mycena s.s.) driven by repeated elements and novel gene families across ecological guilds.</title>
        <authorList>
            <consortium name="Lawrence Berkeley National Laboratory"/>
            <person name="Harder C.B."/>
            <person name="Miyauchi S."/>
            <person name="Viragh M."/>
            <person name="Kuo A."/>
            <person name="Thoen E."/>
            <person name="Andreopoulos B."/>
            <person name="Lu D."/>
            <person name="Skrede I."/>
            <person name="Drula E."/>
            <person name="Henrissat B."/>
            <person name="Morin E."/>
            <person name="Kohler A."/>
            <person name="Barry K."/>
            <person name="LaButti K."/>
            <person name="Morin E."/>
            <person name="Salamov A."/>
            <person name="Lipzen A."/>
            <person name="Mereny Z."/>
            <person name="Hegedus B."/>
            <person name="Baldrian P."/>
            <person name="Stursova M."/>
            <person name="Weitz H."/>
            <person name="Taylor A."/>
            <person name="Grigoriev I.V."/>
            <person name="Nagy L.G."/>
            <person name="Martin F."/>
            <person name="Kauserud H."/>
        </authorList>
    </citation>
    <scope>NUCLEOTIDE SEQUENCE</scope>
    <source>
        <strain evidence="1">9144</strain>
    </source>
</reference>
<dbReference type="AlphaFoldDB" id="A0AAD6Y393"/>
<evidence type="ECO:0000313" key="2">
    <source>
        <dbReference type="Proteomes" id="UP001219525"/>
    </source>
</evidence>
<protein>
    <recommendedName>
        <fullName evidence="3">F-box domain-containing protein</fullName>
    </recommendedName>
</protein>
<gene>
    <name evidence="1" type="ORF">GGX14DRAFT_595855</name>
</gene>
<proteinExistence type="predicted"/>
<evidence type="ECO:0008006" key="3">
    <source>
        <dbReference type="Google" id="ProtNLM"/>
    </source>
</evidence>